<protein>
    <submittedName>
        <fullName evidence="1">Alpha/beta fold hydrolase</fullName>
    </submittedName>
</protein>
<proteinExistence type="predicted"/>
<dbReference type="GO" id="GO:0016787">
    <property type="term" value="F:hydrolase activity"/>
    <property type="evidence" value="ECO:0007669"/>
    <property type="project" value="UniProtKB-KW"/>
</dbReference>
<keyword evidence="1" id="KW-0378">Hydrolase</keyword>
<dbReference type="Gene3D" id="3.40.50.1820">
    <property type="entry name" value="alpha/beta hydrolase"/>
    <property type="match status" value="1"/>
</dbReference>
<organism evidence="1">
    <name type="scientific">Streptomyces sp. R39</name>
    <dbReference type="NCBI Taxonomy" id="3238631"/>
    <lineage>
        <taxon>Bacteria</taxon>
        <taxon>Bacillati</taxon>
        <taxon>Actinomycetota</taxon>
        <taxon>Actinomycetes</taxon>
        <taxon>Kitasatosporales</taxon>
        <taxon>Streptomycetaceae</taxon>
        <taxon>Streptomyces</taxon>
    </lineage>
</organism>
<gene>
    <name evidence="1" type="ORF">AB5J52_31680</name>
</gene>
<name>A0AB39QSD6_9ACTN</name>
<dbReference type="SUPFAM" id="SSF53474">
    <property type="entry name" value="alpha/beta-Hydrolases"/>
    <property type="match status" value="1"/>
</dbReference>
<dbReference type="EMBL" id="CP163441">
    <property type="protein sequence ID" value="XDQ46455.1"/>
    <property type="molecule type" value="Genomic_DNA"/>
</dbReference>
<accession>A0AB39QSD6</accession>
<dbReference type="AlphaFoldDB" id="A0AB39QSD6"/>
<sequence>MNGDNDGMWATTGTLQLARQLPNSKPAIYPDSGHGGIFQHHELFVRQALEFLRD</sequence>
<reference evidence="1" key="1">
    <citation type="submission" date="2024-07" db="EMBL/GenBank/DDBJ databases">
        <authorList>
            <person name="Yu S.T."/>
        </authorList>
    </citation>
    <scope>NUCLEOTIDE SEQUENCE</scope>
    <source>
        <strain evidence="1">R39</strain>
    </source>
</reference>
<evidence type="ECO:0000313" key="1">
    <source>
        <dbReference type="EMBL" id="XDQ46455.1"/>
    </source>
</evidence>
<dbReference type="InterPro" id="IPR029058">
    <property type="entry name" value="AB_hydrolase_fold"/>
</dbReference>
<dbReference type="RefSeq" id="WP_369225427.1">
    <property type="nucleotide sequence ID" value="NZ_CP163441.1"/>
</dbReference>